<keyword evidence="3" id="KW-1185">Reference proteome</keyword>
<reference evidence="3" key="1">
    <citation type="journal article" date="2019" name="Int. J. Syst. Evol. Microbiol.">
        <title>The Global Catalogue of Microorganisms (GCM) 10K type strain sequencing project: providing services to taxonomists for standard genome sequencing and annotation.</title>
        <authorList>
            <consortium name="The Broad Institute Genomics Platform"/>
            <consortium name="The Broad Institute Genome Sequencing Center for Infectious Disease"/>
            <person name="Wu L."/>
            <person name="Ma J."/>
        </authorList>
    </citation>
    <scope>NUCLEOTIDE SEQUENCE [LARGE SCALE GENOMIC DNA]</scope>
    <source>
        <strain evidence="3">CCUG 58412</strain>
    </source>
</reference>
<evidence type="ECO:0000313" key="2">
    <source>
        <dbReference type="EMBL" id="MFD0913451.1"/>
    </source>
</evidence>
<dbReference type="RefSeq" id="WP_379056814.1">
    <property type="nucleotide sequence ID" value="NZ_JBHTKB010000001.1"/>
</dbReference>
<evidence type="ECO:0000256" key="1">
    <source>
        <dbReference type="SAM" id="SignalP"/>
    </source>
</evidence>
<dbReference type="EMBL" id="JBHTKB010000001">
    <property type="protein sequence ID" value="MFD0913451.1"/>
    <property type="molecule type" value="Genomic_DNA"/>
</dbReference>
<feature type="chain" id="PRO_5045103759" evidence="1">
    <location>
        <begin position="19"/>
        <end position="223"/>
    </location>
</feature>
<protein>
    <submittedName>
        <fullName evidence="2">DUF2490 domain-containing protein</fullName>
    </submittedName>
</protein>
<name>A0ABW3F9J1_9PROT</name>
<gene>
    <name evidence="2" type="ORF">ACFQ1Z_07825</name>
</gene>
<keyword evidence="1" id="KW-0732">Signal</keyword>
<dbReference type="InterPro" id="IPR019619">
    <property type="entry name" value="DUF2490"/>
</dbReference>
<feature type="signal peptide" evidence="1">
    <location>
        <begin position="1"/>
        <end position="18"/>
    </location>
</feature>
<dbReference type="Proteomes" id="UP001597128">
    <property type="component" value="Unassembled WGS sequence"/>
</dbReference>
<sequence>MYLFLCILLFGISCQAWAGPQEDGGYWHSLRLQGRFPVQNLYWNMDINPRYRNQGAHIDYLYYRPAIFYKPDAKTSLWLGHDTIIGHPAGKSAYHENRWWEQFQYQFDAIATTTLSNRTRFEQRERAGFHDVGYRLREMIKSSTPFTHHPTLFFVVSDELFINFDQTDWGARRGFDQNRFFVGIDWKLTERCAVETGYLNQFVHKATYNQENHVINTTLSFKF</sequence>
<dbReference type="Pfam" id="PF10677">
    <property type="entry name" value="DUF2490"/>
    <property type="match status" value="1"/>
</dbReference>
<accession>A0ABW3F9J1</accession>
<proteinExistence type="predicted"/>
<evidence type="ECO:0000313" key="3">
    <source>
        <dbReference type="Proteomes" id="UP001597128"/>
    </source>
</evidence>
<comment type="caution">
    <text evidence="2">The sequence shown here is derived from an EMBL/GenBank/DDBJ whole genome shotgun (WGS) entry which is preliminary data.</text>
</comment>
<organism evidence="2 3">
    <name type="scientific">Methylophilus luteus</name>
    <dbReference type="NCBI Taxonomy" id="640108"/>
    <lineage>
        <taxon>Bacteria</taxon>
        <taxon>Pseudomonadati</taxon>
        <taxon>Pseudomonadota</taxon>
        <taxon>Betaproteobacteria</taxon>
        <taxon>Nitrosomonadales</taxon>
        <taxon>Methylophilaceae</taxon>
        <taxon>Methylophilus</taxon>
    </lineage>
</organism>